<organism evidence="3 4">
    <name type="scientific">Psittacicella gerlachiana</name>
    <dbReference type="NCBI Taxonomy" id="2028574"/>
    <lineage>
        <taxon>Bacteria</taxon>
        <taxon>Pseudomonadati</taxon>
        <taxon>Pseudomonadota</taxon>
        <taxon>Gammaproteobacteria</taxon>
        <taxon>Pasteurellales</taxon>
        <taxon>Psittacicellaceae</taxon>
        <taxon>Psittacicella</taxon>
    </lineage>
</organism>
<dbReference type="InterPro" id="IPR008278">
    <property type="entry name" value="4-PPantetheinyl_Trfase_dom"/>
</dbReference>
<keyword evidence="1" id="KW-0808">Transferase</keyword>
<dbReference type="AlphaFoldDB" id="A0A3A1Y111"/>
<dbReference type="GO" id="GO:0008897">
    <property type="term" value="F:holo-[acyl-carrier-protein] synthase activity"/>
    <property type="evidence" value="ECO:0007669"/>
    <property type="project" value="InterPro"/>
</dbReference>
<reference evidence="3 4" key="1">
    <citation type="submission" date="2017-08" db="EMBL/GenBank/DDBJ databases">
        <title>Reclassification of Bisgaard taxon 37 and 44.</title>
        <authorList>
            <person name="Christensen H."/>
        </authorList>
    </citation>
    <scope>NUCLEOTIDE SEQUENCE [LARGE SCALE GENOMIC DNA]</scope>
    <source>
        <strain evidence="3 4">EEAB3T1</strain>
    </source>
</reference>
<evidence type="ECO:0000313" key="4">
    <source>
        <dbReference type="Proteomes" id="UP000265964"/>
    </source>
</evidence>
<dbReference type="SUPFAM" id="SSF56214">
    <property type="entry name" value="4'-phosphopantetheinyl transferase"/>
    <property type="match status" value="1"/>
</dbReference>
<protein>
    <recommendedName>
        <fullName evidence="2">4'-phosphopantetheinyl transferase domain-containing protein</fullName>
    </recommendedName>
</protein>
<evidence type="ECO:0000313" key="3">
    <source>
        <dbReference type="EMBL" id="RIY31933.1"/>
    </source>
</evidence>
<accession>A0A3A1Y111</accession>
<feature type="domain" description="4'-phosphopantetheinyl transferase" evidence="2">
    <location>
        <begin position="97"/>
        <end position="182"/>
    </location>
</feature>
<dbReference type="RefSeq" id="WP_119535267.1">
    <property type="nucleotide sequence ID" value="NZ_NRJF01000254.1"/>
</dbReference>
<dbReference type="InterPro" id="IPR037143">
    <property type="entry name" value="4-PPantetheinyl_Trfase_dom_sf"/>
</dbReference>
<evidence type="ECO:0000259" key="2">
    <source>
        <dbReference type="Pfam" id="PF01648"/>
    </source>
</evidence>
<dbReference type="Proteomes" id="UP000265964">
    <property type="component" value="Unassembled WGS sequence"/>
</dbReference>
<gene>
    <name evidence="3" type="ORF">CKF59_07315</name>
</gene>
<evidence type="ECO:0000256" key="1">
    <source>
        <dbReference type="ARBA" id="ARBA00022679"/>
    </source>
</evidence>
<dbReference type="EMBL" id="NRJF01000254">
    <property type="protein sequence ID" value="RIY31933.1"/>
    <property type="molecule type" value="Genomic_DNA"/>
</dbReference>
<name>A0A3A1Y111_9GAMM</name>
<dbReference type="Pfam" id="PF01648">
    <property type="entry name" value="ACPS"/>
    <property type="match status" value="1"/>
</dbReference>
<dbReference type="OrthoDB" id="9808281at2"/>
<dbReference type="GO" id="GO:0000287">
    <property type="term" value="F:magnesium ion binding"/>
    <property type="evidence" value="ECO:0007669"/>
    <property type="project" value="InterPro"/>
</dbReference>
<keyword evidence="4" id="KW-1185">Reference proteome</keyword>
<proteinExistence type="predicted"/>
<sequence>MQANIYLELFHKDLFVNYWQGLQKSFPELPAYKDLPRTALGRPYLPSYFQGSNPQFPYLESNTPWFIDFNLAHSDDKVLVAILLSENPPPVNSNSYLGVDLEFKTNSQKISEKAFLRRIIHPDNLKLFTNSSNKEQNKLLEWVIKEAIVKSYALSIFQGNKIKFSPQGIEANLNSTQKGAKIYTFIDNSSYYISLCLNHQFLLNFCEPKIIFANKIIPSENPISHFSYLYANHKADLLIDSVI</sequence>
<comment type="caution">
    <text evidence="3">The sequence shown here is derived from an EMBL/GenBank/DDBJ whole genome shotgun (WGS) entry which is preliminary data.</text>
</comment>
<dbReference type="Gene3D" id="3.90.470.20">
    <property type="entry name" value="4'-phosphopantetheinyl transferase domain"/>
    <property type="match status" value="2"/>
</dbReference>